<feature type="binding site" evidence="10">
    <location>
        <position position="74"/>
    </location>
    <ligand>
        <name>Na(+)</name>
        <dbReference type="ChEBI" id="CHEBI:29101"/>
        <note>structural</note>
    </ligand>
</feature>
<keyword evidence="10" id="KW-0479">Metal-binding</keyword>
<dbReference type="PANTHER" id="PTHR28259">
    <property type="entry name" value="FLUORIDE EXPORT PROTEIN 1-RELATED"/>
    <property type="match status" value="1"/>
</dbReference>
<comment type="caution">
    <text evidence="11">The sequence shown here is derived from an EMBL/GenBank/DDBJ whole genome shotgun (WGS) entry which is preliminary data.</text>
</comment>
<feature type="transmembrane region" description="Helical" evidence="10">
    <location>
        <begin position="60"/>
        <end position="83"/>
    </location>
</feature>
<evidence type="ECO:0000256" key="9">
    <source>
        <dbReference type="ARBA" id="ARBA00049940"/>
    </source>
</evidence>
<evidence type="ECO:0000256" key="5">
    <source>
        <dbReference type="ARBA" id="ARBA00023136"/>
    </source>
</evidence>
<dbReference type="GO" id="GO:0140114">
    <property type="term" value="P:cellular detoxification of fluoride"/>
    <property type="evidence" value="ECO:0007669"/>
    <property type="project" value="UniProtKB-UniRule"/>
</dbReference>
<dbReference type="EMBL" id="BOVK01000014">
    <property type="protein sequence ID" value="GIQ68303.1"/>
    <property type="molecule type" value="Genomic_DNA"/>
</dbReference>
<gene>
    <name evidence="11" type="primary">crcB2</name>
    <name evidence="10" type="synonym">crcB</name>
    <name evidence="10" type="synonym">fluC</name>
    <name evidence="11" type="ORF">XYCOK13_11270</name>
</gene>
<evidence type="ECO:0000256" key="4">
    <source>
        <dbReference type="ARBA" id="ARBA00022989"/>
    </source>
</evidence>
<dbReference type="PANTHER" id="PTHR28259:SF1">
    <property type="entry name" value="FLUORIDE EXPORT PROTEIN 1-RELATED"/>
    <property type="match status" value="1"/>
</dbReference>
<keyword evidence="10" id="KW-0813">Transport</keyword>
<feature type="transmembrane region" description="Helical" evidence="10">
    <location>
        <begin position="30"/>
        <end position="54"/>
    </location>
</feature>
<keyword evidence="3 10" id="KW-0812">Transmembrane</keyword>
<evidence type="ECO:0000256" key="6">
    <source>
        <dbReference type="ARBA" id="ARBA00023303"/>
    </source>
</evidence>
<keyword evidence="10" id="KW-0915">Sodium</keyword>
<keyword evidence="6 10" id="KW-0407">Ion channel</keyword>
<sequence length="119" mass="12789">MSVPAVLLVMAGGFAGAVCRYWIGQIAARFSFSFPVGTLFVNVLGAFLLGYFLASDLPEPLMLLLGGGYLGALTTYSTLYLELIRLYQDKQRKLALAYMLATYLLGIAAAAVGLWLGAR</sequence>
<dbReference type="AlphaFoldDB" id="A0A8J4H430"/>
<feature type="binding site" evidence="10">
    <location>
        <position position="71"/>
    </location>
    <ligand>
        <name>Na(+)</name>
        <dbReference type="ChEBI" id="CHEBI:29101"/>
        <note>structural</note>
    </ligand>
</feature>
<dbReference type="GO" id="GO:0005886">
    <property type="term" value="C:plasma membrane"/>
    <property type="evidence" value="ECO:0007669"/>
    <property type="project" value="UniProtKB-SubCell"/>
</dbReference>
<feature type="transmembrane region" description="Helical" evidence="10">
    <location>
        <begin position="6"/>
        <end position="23"/>
    </location>
</feature>
<evidence type="ECO:0000313" key="11">
    <source>
        <dbReference type="EMBL" id="GIQ68303.1"/>
    </source>
</evidence>
<keyword evidence="4 10" id="KW-1133">Transmembrane helix</keyword>
<evidence type="ECO:0000256" key="1">
    <source>
        <dbReference type="ARBA" id="ARBA00004651"/>
    </source>
</evidence>
<dbReference type="Pfam" id="PF02537">
    <property type="entry name" value="CRCB"/>
    <property type="match status" value="1"/>
</dbReference>
<evidence type="ECO:0000256" key="3">
    <source>
        <dbReference type="ARBA" id="ARBA00022692"/>
    </source>
</evidence>
<keyword evidence="2 10" id="KW-1003">Cell membrane</keyword>
<comment type="activity regulation">
    <text evidence="10">Na(+) is not transported, but it plays an essential structural role and its presence is essential for fluoride channel function.</text>
</comment>
<dbReference type="GO" id="GO:0062054">
    <property type="term" value="F:fluoride channel activity"/>
    <property type="evidence" value="ECO:0007669"/>
    <property type="project" value="UniProtKB-UniRule"/>
</dbReference>
<reference evidence="11" key="1">
    <citation type="submission" date="2021-04" db="EMBL/GenBank/DDBJ databases">
        <title>Draft genome sequence of Xylanibacillus composti strain K13.</title>
        <authorList>
            <person name="Uke A."/>
            <person name="Chhe C."/>
            <person name="Baramee S."/>
            <person name="Kosugi A."/>
        </authorList>
    </citation>
    <scope>NUCLEOTIDE SEQUENCE</scope>
    <source>
        <strain evidence="11">K13</strain>
    </source>
</reference>
<comment type="subcellular location">
    <subcellularLocation>
        <location evidence="1 10">Cell membrane</location>
        <topology evidence="1 10">Multi-pass membrane protein</topology>
    </subcellularLocation>
</comment>
<accession>A0A8J4H430</accession>
<dbReference type="InterPro" id="IPR003691">
    <property type="entry name" value="FluC"/>
</dbReference>
<organism evidence="11 12">
    <name type="scientific">Xylanibacillus composti</name>
    <dbReference type="NCBI Taxonomy" id="1572762"/>
    <lineage>
        <taxon>Bacteria</taxon>
        <taxon>Bacillati</taxon>
        <taxon>Bacillota</taxon>
        <taxon>Bacilli</taxon>
        <taxon>Bacillales</taxon>
        <taxon>Paenibacillaceae</taxon>
        <taxon>Xylanibacillus</taxon>
    </lineage>
</organism>
<comment type="similarity">
    <text evidence="7 10">Belongs to the fluoride channel Fluc/FEX (TC 1.A.43) family.</text>
</comment>
<comment type="function">
    <text evidence="9 10">Fluoride-specific ion channel. Important for reducing fluoride concentration in the cell, thus reducing its toxicity.</text>
</comment>
<keyword evidence="12" id="KW-1185">Reference proteome</keyword>
<dbReference type="Proteomes" id="UP000677918">
    <property type="component" value="Unassembled WGS sequence"/>
</dbReference>
<evidence type="ECO:0000313" key="12">
    <source>
        <dbReference type="Proteomes" id="UP000677918"/>
    </source>
</evidence>
<evidence type="ECO:0000256" key="8">
    <source>
        <dbReference type="ARBA" id="ARBA00035585"/>
    </source>
</evidence>
<feature type="transmembrane region" description="Helical" evidence="10">
    <location>
        <begin position="95"/>
        <end position="118"/>
    </location>
</feature>
<dbReference type="GO" id="GO:0046872">
    <property type="term" value="F:metal ion binding"/>
    <property type="evidence" value="ECO:0007669"/>
    <property type="project" value="UniProtKB-KW"/>
</dbReference>
<comment type="catalytic activity">
    <reaction evidence="8">
        <text>fluoride(in) = fluoride(out)</text>
        <dbReference type="Rhea" id="RHEA:76159"/>
        <dbReference type="ChEBI" id="CHEBI:17051"/>
    </reaction>
    <physiologicalReaction direction="left-to-right" evidence="8">
        <dbReference type="Rhea" id="RHEA:76160"/>
    </physiologicalReaction>
</comment>
<dbReference type="RefSeq" id="WP_213410910.1">
    <property type="nucleotide sequence ID" value="NZ_BOVK01000014.1"/>
</dbReference>
<protein>
    <recommendedName>
        <fullName evidence="10">Fluoride-specific ion channel FluC</fullName>
    </recommendedName>
</protein>
<keyword evidence="5 10" id="KW-0472">Membrane</keyword>
<dbReference type="HAMAP" id="MF_00454">
    <property type="entry name" value="FluC"/>
    <property type="match status" value="1"/>
</dbReference>
<evidence type="ECO:0000256" key="7">
    <source>
        <dbReference type="ARBA" id="ARBA00035120"/>
    </source>
</evidence>
<evidence type="ECO:0000256" key="2">
    <source>
        <dbReference type="ARBA" id="ARBA00022475"/>
    </source>
</evidence>
<evidence type="ECO:0000256" key="10">
    <source>
        <dbReference type="HAMAP-Rule" id="MF_00454"/>
    </source>
</evidence>
<dbReference type="NCBIfam" id="TIGR00494">
    <property type="entry name" value="crcB"/>
    <property type="match status" value="1"/>
</dbReference>
<keyword evidence="10" id="KW-0406">Ion transport</keyword>
<name>A0A8J4H430_9BACL</name>
<proteinExistence type="inferred from homology"/>